<dbReference type="InterPro" id="IPR036322">
    <property type="entry name" value="WD40_repeat_dom_sf"/>
</dbReference>
<proteinExistence type="predicted"/>
<dbReference type="PANTHER" id="PTHR46572:SF1">
    <property type="entry name" value="RHO1 GUANINE NUCLEOTIDE EXCHANGE FACTOR TUS1"/>
    <property type="match status" value="1"/>
</dbReference>
<keyword evidence="1" id="KW-0344">Guanine-nucleotide releasing factor</keyword>
<dbReference type="PROSITE" id="PS50219">
    <property type="entry name" value="CNH"/>
    <property type="match status" value="1"/>
</dbReference>
<dbReference type="SUPFAM" id="SSF50978">
    <property type="entry name" value="WD40 repeat-like"/>
    <property type="match status" value="1"/>
</dbReference>
<gene>
    <name evidence="3" type="ORF">K435DRAFT_697657</name>
</gene>
<dbReference type="EMBL" id="ML180019">
    <property type="protein sequence ID" value="THU79488.1"/>
    <property type="molecule type" value="Genomic_DNA"/>
</dbReference>
<dbReference type="Pfam" id="PF00780">
    <property type="entry name" value="CNH"/>
    <property type="match status" value="1"/>
</dbReference>
<dbReference type="PANTHER" id="PTHR46572">
    <property type="entry name" value="RHO1 GDP-GTP EXCHANGE PROTEIN 1-RELATED"/>
    <property type="match status" value="1"/>
</dbReference>
<accession>A0A4S8KVH5</accession>
<dbReference type="InterPro" id="IPR052233">
    <property type="entry name" value="Rho-type_GEFs"/>
</dbReference>
<keyword evidence="4" id="KW-1185">Reference proteome</keyword>
<dbReference type="OrthoDB" id="2272012at2759"/>
<evidence type="ECO:0000259" key="2">
    <source>
        <dbReference type="PROSITE" id="PS50219"/>
    </source>
</evidence>
<protein>
    <recommendedName>
        <fullName evidence="2">CNH domain-containing protein</fullName>
    </recommendedName>
</protein>
<feature type="domain" description="CNH" evidence="2">
    <location>
        <begin position="120"/>
        <end position="299"/>
    </location>
</feature>
<dbReference type="InterPro" id="IPR001180">
    <property type="entry name" value="CNH_dom"/>
</dbReference>
<sequence length="299" mass="33616">MIVQPVSLDLLTVDCEAAPEHRDIRKSRKGVSSQPHGASNLVYPIMLHCPGRKGDPRCTLYAETAQARAVWKRKLEEALTLRTEAQEHNKVFQIQTLQENSFATSLDAGNIVSWGRNSLTGKITCSVPFHTSDGRSLIAIGCVDGVWAVFRDDPKSMKKVLDLRQVTQCAVLDNHGIFLVLADGKLFAYHVESVTPTSTHKMPTPKKLSRDNDVRCFRTGVIHDRVYVVYSRKKGINSLLQLVEPIQNLYSNSQSAKSDWFSNFKITFLPFETRGLTFLNNKIVIILDVKGFLIMDLEQ</sequence>
<evidence type="ECO:0000313" key="3">
    <source>
        <dbReference type="EMBL" id="THU79488.1"/>
    </source>
</evidence>
<organism evidence="3 4">
    <name type="scientific">Dendrothele bispora (strain CBS 962.96)</name>
    <dbReference type="NCBI Taxonomy" id="1314807"/>
    <lineage>
        <taxon>Eukaryota</taxon>
        <taxon>Fungi</taxon>
        <taxon>Dikarya</taxon>
        <taxon>Basidiomycota</taxon>
        <taxon>Agaricomycotina</taxon>
        <taxon>Agaricomycetes</taxon>
        <taxon>Agaricomycetidae</taxon>
        <taxon>Agaricales</taxon>
        <taxon>Agaricales incertae sedis</taxon>
        <taxon>Dendrothele</taxon>
    </lineage>
</organism>
<dbReference type="GO" id="GO:0005085">
    <property type="term" value="F:guanyl-nucleotide exchange factor activity"/>
    <property type="evidence" value="ECO:0007669"/>
    <property type="project" value="UniProtKB-KW"/>
</dbReference>
<evidence type="ECO:0000256" key="1">
    <source>
        <dbReference type="ARBA" id="ARBA00022658"/>
    </source>
</evidence>
<evidence type="ECO:0000313" key="4">
    <source>
        <dbReference type="Proteomes" id="UP000297245"/>
    </source>
</evidence>
<reference evidence="3 4" key="1">
    <citation type="journal article" date="2019" name="Nat. Ecol. Evol.">
        <title>Megaphylogeny resolves global patterns of mushroom evolution.</title>
        <authorList>
            <person name="Varga T."/>
            <person name="Krizsan K."/>
            <person name="Foldi C."/>
            <person name="Dima B."/>
            <person name="Sanchez-Garcia M."/>
            <person name="Sanchez-Ramirez S."/>
            <person name="Szollosi G.J."/>
            <person name="Szarkandi J.G."/>
            <person name="Papp V."/>
            <person name="Albert L."/>
            <person name="Andreopoulos W."/>
            <person name="Angelini C."/>
            <person name="Antonin V."/>
            <person name="Barry K.W."/>
            <person name="Bougher N.L."/>
            <person name="Buchanan P."/>
            <person name="Buyck B."/>
            <person name="Bense V."/>
            <person name="Catcheside P."/>
            <person name="Chovatia M."/>
            <person name="Cooper J."/>
            <person name="Damon W."/>
            <person name="Desjardin D."/>
            <person name="Finy P."/>
            <person name="Geml J."/>
            <person name="Haridas S."/>
            <person name="Hughes K."/>
            <person name="Justo A."/>
            <person name="Karasinski D."/>
            <person name="Kautmanova I."/>
            <person name="Kiss B."/>
            <person name="Kocsube S."/>
            <person name="Kotiranta H."/>
            <person name="LaButti K.M."/>
            <person name="Lechner B.E."/>
            <person name="Liimatainen K."/>
            <person name="Lipzen A."/>
            <person name="Lukacs Z."/>
            <person name="Mihaltcheva S."/>
            <person name="Morgado L.N."/>
            <person name="Niskanen T."/>
            <person name="Noordeloos M.E."/>
            <person name="Ohm R.A."/>
            <person name="Ortiz-Santana B."/>
            <person name="Ovrebo C."/>
            <person name="Racz N."/>
            <person name="Riley R."/>
            <person name="Savchenko A."/>
            <person name="Shiryaev A."/>
            <person name="Soop K."/>
            <person name="Spirin V."/>
            <person name="Szebenyi C."/>
            <person name="Tomsovsky M."/>
            <person name="Tulloss R.E."/>
            <person name="Uehling J."/>
            <person name="Grigoriev I.V."/>
            <person name="Vagvolgyi C."/>
            <person name="Papp T."/>
            <person name="Martin F.M."/>
            <person name="Miettinen O."/>
            <person name="Hibbett D.S."/>
            <person name="Nagy L.G."/>
        </authorList>
    </citation>
    <scope>NUCLEOTIDE SEQUENCE [LARGE SCALE GENOMIC DNA]</scope>
    <source>
        <strain evidence="3 4">CBS 962.96</strain>
    </source>
</reference>
<dbReference type="Proteomes" id="UP000297245">
    <property type="component" value="Unassembled WGS sequence"/>
</dbReference>
<name>A0A4S8KVH5_DENBC</name>
<dbReference type="AlphaFoldDB" id="A0A4S8KVH5"/>